<gene>
    <name evidence="2" type="ORF">PAPOLLO_LOCUS13942</name>
</gene>
<name>A0A8S3X513_PARAO</name>
<protein>
    <submittedName>
        <fullName evidence="2">(apollo) hypothetical protein</fullName>
    </submittedName>
</protein>
<keyword evidence="3" id="KW-1185">Reference proteome</keyword>
<accession>A0A8S3X513</accession>
<reference evidence="2" key="1">
    <citation type="submission" date="2021-04" db="EMBL/GenBank/DDBJ databases">
        <authorList>
            <person name="Tunstrom K."/>
        </authorList>
    </citation>
    <scope>NUCLEOTIDE SEQUENCE</scope>
</reference>
<comment type="caution">
    <text evidence="2">The sequence shown here is derived from an EMBL/GenBank/DDBJ whole genome shotgun (WGS) entry which is preliminary data.</text>
</comment>
<sequence>MYTLSVVGQGLCKRHVDQLLRYTGRDKTPETANDVCCASAFHPQYPIAISPAPPSVGMLDNNNASPDSTVSTNTHSNVETSSREGSEPTPILDADRGEPVVADRQSVSAEGIIDRQDGGEQPYSASVAPKPGPSPPHSDTEQSNRRCRYNQRPRKKKIMFSN</sequence>
<evidence type="ECO:0000313" key="3">
    <source>
        <dbReference type="Proteomes" id="UP000691718"/>
    </source>
</evidence>
<organism evidence="2 3">
    <name type="scientific">Parnassius apollo</name>
    <name type="common">Apollo butterfly</name>
    <name type="synonym">Papilio apollo</name>
    <dbReference type="NCBI Taxonomy" id="110799"/>
    <lineage>
        <taxon>Eukaryota</taxon>
        <taxon>Metazoa</taxon>
        <taxon>Ecdysozoa</taxon>
        <taxon>Arthropoda</taxon>
        <taxon>Hexapoda</taxon>
        <taxon>Insecta</taxon>
        <taxon>Pterygota</taxon>
        <taxon>Neoptera</taxon>
        <taxon>Endopterygota</taxon>
        <taxon>Lepidoptera</taxon>
        <taxon>Glossata</taxon>
        <taxon>Ditrysia</taxon>
        <taxon>Papilionoidea</taxon>
        <taxon>Papilionidae</taxon>
        <taxon>Parnassiinae</taxon>
        <taxon>Parnassini</taxon>
        <taxon>Parnassius</taxon>
        <taxon>Parnassius</taxon>
    </lineage>
</organism>
<feature type="compositionally biased region" description="Basic residues" evidence="1">
    <location>
        <begin position="145"/>
        <end position="162"/>
    </location>
</feature>
<feature type="compositionally biased region" description="Polar residues" evidence="1">
    <location>
        <begin position="60"/>
        <end position="80"/>
    </location>
</feature>
<dbReference type="Proteomes" id="UP000691718">
    <property type="component" value="Unassembled WGS sequence"/>
</dbReference>
<dbReference type="AlphaFoldDB" id="A0A8S3X513"/>
<evidence type="ECO:0000256" key="1">
    <source>
        <dbReference type="SAM" id="MobiDB-lite"/>
    </source>
</evidence>
<evidence type="ECO:0000313" key="2">
    <source>
        <dbReference type="EMBL" id="CAG5001603.1"/>
    </source>
</evidence>
<dbReference type="EMBL" id="CAJQZP010000945">
    <property type="protein sequence ID" value="CAG5001603.1"/>
    <property type="molecule type" value="Genomic_DNA"/>
</dbReference>
<feature type="region of interest" description="Disordered" evidence="1">
    <location>
        <begin position="52"/>
        <end position="162"/>
    </location>
</feature>
<proteinExistence type="predicted"/>